<dbReference type="InterPro" id="IPR022536">
    <property type="entry name" value="EspC"/>
</dbReference>
<protein>
    <submittedName>
        <fullName evidence="1">Uncharacterized protein</fullName>
    </submittedName>
</protein>
<evidence type="ECO:0000313" key="2">
    <source>
        <dbReference type="Proteomes" id="UP000602198"/>
    </source>
</evidence>
<dbReference type="RefSeq" id="WP_201957527.1">
    <property type="nucleotide sequence ID" value="NZ_JAERRJ010000019.1"/>
</dbReference>
<accession>A0ABS1MGT8</accession>
<evidence type="ECO:0000313" key="1">
    <source>
        <dbReference type="EMBL" id="MBL1079799.1"/>
    </source>
</evidence>
<dbReference type="Proteomes" id="UP000602198">
    <property type="component" value="Unassembled WGS sequence"/>
</dbReference>
<name>A0ABS1MGT8_9NOCA</name>
<dbReference type="Pfam" id="PF10824">
    <property type="entry name" value="T7SS_ESX_EspC"/>
    <property type="match status" value="1"/>
</dbReference>
<sequence length="205" mass="21502">MADQLDVEPAVLNQAAQGITSIIDQLSELGVKETGAMGRGFAMLTLSPLEAGKASVQASFETFCERWSWGVRAVVQAANELARLLGLSAGRYQLMDDQLSGMFKQMYTHLAGNPHLSTAQINARTWEDTLSDNTFNHLGNADYSAGSFDAMVAALQTNMQVIDAVGGQALANAVGGPFDTDAGWNTGAAQQAAEIMGDEAGKGAG</sequence>
<dbReference type="EMBL" id="JAERRJ010000019">
    <property type="protein sequence ID" value="MBL1079799.1"/>
    <property type="molecule type" value="Genomic_DNA"/>
</dbReference>
<gene>
    <name evidence="1" type="ORF">JK358_35895</name>
</gene>
<reference evidence="1 2" key="1">
    <citation type="submission" date="2021-01" db="EMBL/GenBank/DDBJ databases">
        <title>WGS of actinomycetes isolated from Thailand.</title>
        <authorList>
            <person name="Thawai C."/>
        </authorList>
    </citation>
    <scope>NUCLEOTIDE SEQUENCE [LARGE SCALE GENOMIC DNA]</scope>
    <source>
        <strain evidence="1 2">LPG 2</strain>
    </source>
</reference>
<organism evidence="1 2">
    <name type="scientific">Nocardia acididurans</name>
    <dbReference type="NCBI Taxonomy" id="2802282"/>
    <lineage>
        <taxon>Bacteria</taxon>
        <taxon>Bacillati</taxon>
        <taxon>Actinomycetota</taxon>
        <taxon>Actinomycetes</taxon>
        <taxon>Mycobacteriales</taxon>
        <taxon>Nocardiaceae</taxon>
        <taxon>Nocardia</taxon>
    </lineage>
</organism>
<keyword evidence="2" id="KW-1185">Reference proteome</keyword>
<proteinExistence type="predicted"/>
<comment type="caution">
    <text evidence="1">The sequence shown here is derived from an EMBL/GenBank/DDBJ whole genome shotgun (WGS) entry which is preliminary data.</text>
</comment>